<gene>
    <name evidence="2" type="ORF">KDM92_05165</name>
</gene>
<keyword evidence="3" id="KW-1185">Reference proteome</keyword>
<dbReference type="AlphaFoldDB" id="A0A941DD72"/>
<protein>
    <submittedName>
        <fullName evidence="2">Uncharacterized protein</fullName>
    </submittedName>
</protein>
<keyword evidence="1" id="KW-1133">Transmembrane helix</keyword>
<dbReference type="Proteomes" id="UP000680158">
    <property type="component" value="Unassembled WGS sequence"/>
</dbReference>
<keyword evidence="1" id="KW-0472">Membrane</keyword>
<comment type="caution">
    <text evidence="2">The sequence shown here is derived from an EMBL/GenBank/DDBJ whole genome shotgun (WGS) entry which is preliminary data.</text>
</comment>
<organism evidence="2 3">
    <name type="scientific">Undibacterium baiyunense</name>
    <dbReference type="NCBI Taxonomy" id="2828731"/>
    <lineage>
        <taxon>Bacteria</taxon>
        <taxon>Pseudomonadati</taxon>
        <taxon>Pseudomonadota</taxon>
        <taxon>Betaproteobacteria</taxon>
        <taxon>Burkholderiales</taxon>
        <taxon>Oxalobacteraceae</taxon>
        <taxon>Undibacterium</taxon>
    </lineage>
</organism>
<accession>A0A941DD72</accession>
<dbReference type="RefSeq" id="WP_212683314.1">
    <property type="nucleotide sequence ID" value="NZ_JAGSPM010000002.1"/>
</dbReference>
<evidence type="ECO:0000313" key="2">
    <source>
        <dbReference type="EMBL" id="MBR7745961.1"/>
    </source>
</evidence>
<reference evidence="2 3" key="1">
    <citation type="submission" date="2021-04" db="EMBL/GenBank/DDBJ databases">
        <title>novel species isolated from subtropical streams in China.</title>
        <authorList>
            <person name="Lu H."/>
        </authorList>
    </citation>
    <scope>NUCLEOTIDE SEQUENCE [LARGE SCALE GENOMIC DNA]</scope>
    <source>
        <strain evidence="2 3">BYS107W</strain>
    </source>
</reference>
<feature type="transmembrane region" description="Helical" evidence="1">
    <location>
        <begin position="14"/>
        <end position="35"/>
    </location>
</feature>
<name>A0A941DD72_9BURK</name>
<keyword evidence="1" id="KW-0812">Transmembrane</keyword>
<sequence>MKKLVQLRGLLRQLIERFATVLLGIICLVVVLHYWSDAGSRQVKSAAPMKMLIVMENEKLIIIKNTPKVRSSIMQKLGFVST</sequence>
<proteinExistence type="predicted"/>
<dbReference type="EMBL" id="JAGSPM010000002">
    <property type="protein sequence ID" value="MBR7745961.1"/>
    <property type="molecule type" value="Genomic_DNA"/>
</dbReference>
<evidence type="ECO:0000313" key="3">
    <source>
        <dbReference type="Proteomes" id="UP000680158"/>
    </source>
</evidence>
<evidence type="ECO:0000256" key="1">
    <source>
        <dbReference type="SAM" id="Phobius"/>
    </source>
</evidence>